<protein>
    <submittedName>
        <fullName evidence="4">Uncharacterized protein</fullName>
    </submittedName>
</protein>
<dbReference type="Proteomes" id="UP000692954">
    <property type="component" value="Unassembled WGS sequence"/>
</dbReference>
<dbReference type="OrthoDB" id="430815at2759"/>
<dbReference type="AlphaFoldDB" id="A0A8S1RRJ5"/>
<sequence>MTEMNAYYGIRDFEIFTDIKYIEENELCNDQNIYAFDGYFNFQFDCNEGCSNCVKGHCIECYSYWYYDPQNYICLPFCGDIIIVGLEECDDSNQIPYDGGHQ</sequence>
<gene>
    <name evidence="4" type="ORF">PSON_ATCC_30995.1.T2280008</name>
</gene>
<keyword evidence="1" id="KW-0732">Signal</keyword>
<name>A0A8S1RRJ5_9CILI</name>
<comment type="caution">
    <text evidence="4">The sequence shown here is derived from an EMBL/GenBank/DDBJ whole genome shotgun (WGS) entry which is preliminary data.</text>
</comment>
<evidence type="ECO:0000313" key="5">
    <source>
        <dbReference type="Proteomes" id="UP000692954"/>
    </source>
</evidence>
<evidence type="ECO:0000256" key="2">
    <source>
        <dbReference type="ARBA" id="ARBA00022737"/>
    </source>
</evidence>
<dbReference type="PANTHER" id="PTHR38934">
    <property type="entry name" value="HYPHALLY REGULATED CELL WALL PROTEIN 1"/>
    <property type="match status" value="1"/>
</dbReference>
<reference evidence="4" key="1">
    <citation type="submission" date="2021-01" db="EMBL/GenBank/DDBJ databases">
        <authorList>
            <consortium name="Genoscope - CEA"/>
            <person name="William W."/>
        </authorList>
    </citation>
    <scope>NUCLEOTIDE SEQUENCE</scope>
</reference>
<dbReference type="EMBL" id="CAJJDN010000228">
    <property type="protein sequence ID" value="CAD8129535.1"/>
    <property type="molecule type" value="Genomic_DNA"/>
</dbReference>
<keyword evidence="5" id="KW-1185">Reference proteome</keyword>
<evidence type="ECO:0000256" key="1">
    <source>
        <dbReference type="ARBA" id="ARBA00022729"/>
    </source>
</evidence>
<keyword evidence="3" id="KW-1015">Disulfide bond</keyword>
<dbReference type="Pfam" id="PF13948">
    <property type="entry name" value="DUF4215"/>
    <property type="match status" value="1"/>
</dbReference>
<organism evidence="4 5">
    <name type="scientific">Paramecium sonneborni</name>
    <dbReference type="NCBI Taxonomy" id="65129"/>
    <lineage>
        <taxon>Eukaryota</taxon>
        <taxon>Sar</taxon>
        <taxon>Alveolata</taxon>
        <taxon>Ciliophora</taxon>
        <taxon>Intramacronucleata</taxon>
        <taxon>Oligohymenophorea</taxon>
        <taxon>Peniculida</taxon>
        <taxon>Parameciidae</taxon>
        <taxon>Paramecium</taxon>
    </lineage>
</organism>
<evidence type="ECO:0000256" key="3">
    <source>
        <dbReference type="ARBA" id="ARBA00023157"/>
    </source>
</evidence>
<keyword evidence="2" id="KW-0677">Repeat</keyword>
<dbReference type="PANTHER" id="PTHR38934:SF6">
    <property type="entry name" value="CHROMOSOME UNDETERMINED SCAFFOLD_176, WHOLE GENOME SHOTGUN SEQUENCE"/>
    <property type="match status" value="1"/>
</dbReference>
<dbReference type="InterPro" id="IPR011936">
    <property type="entry name" value="Myxo_disulph_rpt"/>
</dbReference>
<evidence type="ECO:0000313" key="4">
    <source>
        <dbReference type="EMBL" id="CAD8129535.1"/>
    </source>
</evidence>
<proteinExistence type="predicted"/>
<accession>A0A8S1RRJ5</accession>